<sequence length="33" mass="3921">MRAEYEISEKVSTKFRRLESPVRTLGIVRIHMS</sequence>
<reference evidence="2" key="1">
    <citation type="submission" date="2014-09" db="EMBL/GenBank/DDBJ databases">
        <authorList>
            <person name="Mudge J."/>
            <person name="Ramaraj T."/>
            <person name="Lindquist I.E."/>
            <person name="Bharti A.K."/>
            <person name="Sundararajan A."/>
            <person name="Cameron C.T."/>
            <person name="Woodward J.E."/>
            <person name="May G.D."/>
            <person name="Brubaker C."/>
            <person name="Broadhvest J."/>
            <person name="Wilkins T.A."/>
        </authorList>
    </citation>
    <scope>NUCLEOTIDE SEQUENCE</scope>
    <source>
        <strain evidence="2">cv. AKA8401</strain>
    </source>
</reference>
<dbReference type="Proteomes" id="UP000032142">
    <property type="component" value="Unassembled WGS sequence"/>
</dbReference>
<name>A0A0B0NVD3_GOSAR</name>
<dbReference type="AlphaFoldDB" id="A0A0B0NVD3"/>
<evidence type="ECO:0000313" key="2">
    <source>
        <dbReference type="Proteomes" id="UP000032142"/>
    </source>
</evidence>
<proteinExistence type="predicted"/>
<dbReference type="EMBL" id="KN402858">
    <property type="protein sequence ID" value="KHG15056.1"/>
    <property type="molecule type" value="Genomic_DNA"/>
</dbReference>
<organism evidence="1 2">
    <name type="scientific">Gossypium arboreum</name>
    <name type="common">Tree cotton</name>
    <name type="synonym">Gossypium nanking</name>
    <dbReference type="NCBI Taxonomy" id="29729"/>
    <lineage>
        <taxon>Eukaryota</taxon>
        <taxon>Viridiplantae</taxon>
        <taxon>Streptophyta</taxon>
        <taxon>Embryophyta</taxon>
        <taxon>Tracheophyta</taxon>
        <taxon>Spermatophyta</taxon>
        <taxon>Magnoliopsida</taxon>
        <taxon>eudicotyledons</taxon>
        <taxon>Gunneridae</taxon>
        <taxon>Pentapetalae</taxon>
        <taxon>rosids</taxon>
        <taxon>malvids</taxon>
        <taxon>Malvales</taxon>
        <taxon>Malvaceae</taxon>
        <taxon>Malvoideae</taxon>
        <taxon>Gossypium</taxon>
    </lineage>
</organism>
<gene>
    <name evidence="1" type="ORF">F383_18810</name>
</gene>
<protein>
    <submittedName>
        <fullName evidence="1">Uncharacterized protein</fullName>
    </submittedName>
</protein>
<accession>A0A0B0NVD3</accession>
<evidence type="ECO:0000313" key="1">
    <source>
        <dbReference type="EMBL" id="KHG15056.1"/>
    </source>
</evidence>
<keyword evidence="2" id="KW-1185">Reference proteome</keyword>